<accession>A0AC34FXL4</accession>
<dbReference type="WBParaSite" id="ES5_v2.g22065.t1">
    <property type="protein sequence ID" value="ES5_v2.g22065.t1"/>
    <property type="gene ID" value="ES5_v2.g22065"/>
</dbReference>
<reference evidence="2" key="1">
    <citation type="submission" date="2022-11" db="UniProtKB">
        <authorList>
            <consortium name="WormBaseParasite"/>
        </authorList>
    </citation>
    <scope>IDENTIFICATION</scope>
</reference>
<protein>
    <submittedName>
        <fullName evidence="2">Uncharacterized protein</fullName>
    </submittedName>
</protein>
<name>A0AC34FXL4_9BILA</name>
<proteinExistence type="predicted"/>
<evidence type="ECO:0000313" key="2">
    <source>
        <dbReference type="WBParaSite" id="ES5_v2.g22065.t1"/>
    </source>
</evidence>
<organism evidence="1 2">
    <name type="scientific">Panagrolaimus sp. ES5</name>
    <dbReference type="NCBI Taxonomy" id="591445"/>
    <lineage>
        <taxon>Eukaryota</taxon>
        <taxon>Metazoa</taxon>
        <taxon>Ecdysozoa</taxon>
        <taxon>Nematoda</taxon>
        <taxon>Chromadorea</taxon>
        <taxon>Rhabditida</taxon>
        <taxon>Tylenchina</taxon>
        <taxon>Panagrolaimomorpha</taxon>
        <taxon>Panagrolaimoidea</taxon>
        <taxon>Panagrolaimidae</taxon>
        <taxon>Panagrolaimus</taxon>
    </lineage>
</organism>
<evidence type="ECO:0000313" key="1">
    <source>
        <dbReference type="Proteomes" id="UP000887579"/>
    </source>
</evidence>
<sequence length="184" mass="20790">MNLVRSSAEKDEFKDTKNANNSTLSLHIEAYENSIEADSDSDGVEKEEGLKSKNSSLNSKWQNAKQIFTDSTAIIQNSFEFPRQQENEATKTSEIAQFKASQKLLNPNKTMSDTCVAVQLLPRQKLILIHNYNVKSLEESVASFEHDINESMPEFFLKLRSILPDLAKVKAMSFMFLDAAKFST</sequence>
<dbReference type="Proteomes" id="UP000887579">
    <property type="component" value="Unplaced"/>
</dbReference>